<dbReference type="OrthoDB" id="9806954at2"/>
<accession>D2MQ52</accession>
<evidence type="ECO:0000256" key="4">
    <source>
        <dbReference type="ARBA" id="ARBA00022763"/>
    </source>
</evidence>
<evidence type="ECO:0000256" key="2">
    <source>
        <dbReference type="ARBA" id="ARBA00021315"/>
    </source>
</evidence>
<dbReference type="Gene3D" id="3.40.50.300">
    <property type="entry name" value="P-loop containing nucleotide triphosphate hydrolases"/>
    <property type="match status" value="1"/>
</dbReference>
<gene>
    <name evidence="8" type="ORF">HMPREF9013_0399</name>
</gene>
<organism evidence="8 9">
    <name type="scientific">Bulleidia extructa W1219</name>
    <dbReference type="NCBI Taxonomy" id="679192"/>
    <lineage>
        <taxon>Bacteria</taxon>
        <taxon>Bacillati</taxon>
        <taxon>Bacillota</taxon>
        <taxon>Erysipelotrichia</taxon>
        <taxon>Erysipelotrichales</taxon>
        <taxon>Erysipelotrichaceae</taxon>
        <taxon>Bulleidia</taxon>
    </lineage>
</organism>
<keyword evidence="9" id="KW-1185">Reference proteome</keyword>
<dbReference type="InterPro" id="IPR027417">
    <property type="entry name" value="P-loop_NTPase"/>
</dbReference>
<dbReference type="STRING" id="679192.HMPREF9013_0399"/>
<dbReference type="Proteomes" id="UP000005017">
    <property type="component" value="Unassembled WGS sequence"/>
</dbReference>
<dbReference type="AlphaFoldDB" id="D2MQ52"/>
<dbReference type="GO" id="GO:0006281">
    <property type="term" value="P:DNA repair"/>
    <property type="evidence" value="ECO:0007669"/>
    <property type="project" value="UniProtKB-KW"/>
</dbReference>
<keyword evidence="4" id="KW-0227">DNA damage</keyword>
<evidence type="ECO:0000256" key="5">
    <source>
        <dbReference type="ARBA" id="ARBA00022840"/>
    </source>
</evidence>
<dbReference type="InterPro" id="IPR004604">
    <property type="entry name" value="DNA_recomb/repair_RecN"/>
</dbReference>
<evidence type="ECO:0000313" key="9">
    <source>
        <dbReference type="Proteomes" id="UP000005017"/>
    </source>
</evidence>
<dbReference type="PANTHER" id="PTHR11059">
    <property type="entry name" value="DNA REPAIR PROTEIN RECN"/>
    <property type="match status" value="1"/>
</dbReference>
<evidence type="ECO:0000256" key="1">
    <source>
        <dbReference type="ARBA" id="ARBA00009441"/>
    </source>
</evidence>
<comment type="similarity">
    <text evidence="1">Belongs to the RecN family.</text>
</comment>
<dbReference type="CDD" id="cd03241">
    <property type="entry name" value="ABC_RecN"/>
    <property type="match status" value="1"/>
</dbReference>
<dbReference type="GO" id="GO:0005524">
    <property type="term" value="F:ATP binding"/>
    <property type="evidence" value="ECO:0007669"/>
    <property type="project" value="UniProtKB-KW"/>
</dbReference>
<evidence type="ECO:0000256" key="6">
    <source>
        <dbReference type="ARBA" id="ARBA00023204"/>
    </source>
</evidence>
<comment type="caution">
    <text evidence="8">The sequence shown here is derived from an EMBL/GenBank/DDBJ whole genome shotgun (WGS) entry which is preliminary data.</text>
</comment>
<name>D2MQ52_9FIRM</name>
<proteinExistence type="inferred from homology"/>
<dbReference type="PANTHER" id="PTHR11059:SF0">
    <property type="entry name" value="DNA REPAIR PROTEIN RECN"/>
    <property type="match status" value="1"/>
</dbReference>
<evidence type="ECO:0000256" key="7">
    <source>
        <dbReference type="ARBA" id="ARBA00033408"/>
    </source>
</evidence>
<sequence>MTDRLKGVEENLTKIHEAYENLVDGLESIRDQLNPDFLNEDEINQVEERLFLIQRLKRKYGPRLEDVIHYQQDLAKKLAHYGEQEFYLKKINEKIAISFEIYSKKAQELSKKRQLAAKSLEKEVLQQLKDLELPAAQFRVLFRSIEGNLSGIDDVEFFVSMNKGEKLAPLTKVASGGELSRFMLALKVIFTKLQGIQTIVFDEIDTGVSGHVATAIGEKMALLAKDCQVFSVTHLAQVASLANHQFLVSKSVDHTHTQTKVHLLSQEERASELAYLFSGNRSEKAIEAAKELLEHV</sequence>
<dbReference type="GO" id="GO:0006310">
    <property type="term" value="P:DNA recombination"/>
    <property type="evidence" value="ECO:0007669"/>
    <property type="project" value="InterPro"/>
</dbReference>
<dbReference type="RefSeq" id="WP_006627515.1">
    <property type="nucleotide sequence ID" value="NZ_ADFR01000016.1"/>
</dbReference>
<dbReference type="EMBL" id="ADFR01000016">
    <property type="protein sequence ID" value="EFC05121.1"/>
    <property type="molecule type" value="Genomic_DNA"/>
</dbReference>
<keyword evidence="5" id="KW-0067">ATP-binding</keyword>
<reference evidence="9" key="1">
    <citation type="submission" date="2009-12" db="EMBL/GenBank/DDBJ databases">
        <title>Sequence of Clostridiales genomosp. BVAB3 str. UPII9-5.</title>
        <authorList>
            <person name="Madupu R."/>
            <person name="Durkin A.S."/>
            <person name="Torralba M."/>
            <person name="Methe B."/>
            <person name="Sutton G.G."/>
            <person name="Strausberg R.L."/>
            <person name="Nelson K.E."/>
        </authorList>
    </citation>
    <scope>NUCLEOTIDE SEQUENCE [LARGE SCALE GENOMIC DNA]</scope>
    <source>
        <strain evidence="9">W1219</strain>
    </source>
</reference>
<keyword evidence="6" id="KW-0234">DNA repair</keyword>
<dbReference type="GO" id="GO:0009432">
    <property type="term" value="P:SOS response"/>
    <property type="evidence" value="ECO:0007669"/>
    <property type="project" value="TreeGrafter"/>
</dbReference>
<keyword evidence="3" id="KW-0547">Nucleotide-binding</keyword>
<dbReference type="SUPFAM" id="SSF52540">
    <property type="entry name" value="P-loop containing nucleoside triphosphate hydrolases"/>
    <property type="match status" value="1"/>
</dbReference>
<dbReference type="GO" id="GO:0043590">
    <property type="term" value="C:bacterial nucleoid"/>
    <property type="evidence" value="ECO:0007669"/>
    <property type="project" value="TreeGrafter"/>
</dbReference>
<protein>
    <recommendedName>
        <fullName evidence="2">DNA repair protein RecN</fullName>
    </recommendedName>
    <alternativeName>
        <fullName evidence="7">Recombination protein N</fullName>
    </alternativeName>
</protein>
<evidence type="ECO:0000256" key="3">
    <source>
        <dbReference type="ARBA" id="ARBA00022741"/>
    </source>
</evidence>
<dbReference type="eggNOG" id="COG0497">
    <property type="taxonomic scope" value="Bacteria"/>
</dbReference>
<evidence type="ECO:0000313" key="8">
    <source>
        <dbReference type="EMBL" id="EFC05121.1"/>
    </source>
</evidence>